<name>A0A4V1INY3_9GAMM</name>
<keyword evidence="1" id="KW-0472">Membrane</keyword>
<gene>
    <name evidence="2" type="ORF">B9G39_18790</name>
</gene>
<dbReference type="PANTHER" id="PTHR35337">
    <property type="entry name" value="SLR1478 PROTEIN"/>
    <property type="match status" value="1"/>
</dbReference>
<dbReference type="RefSeq" id="WP_094788308.1">
    <property type="nucleotide sequence ID" value="NZ_NDXW01000001.1"/>
</dbReference>
<dbReference type="EMBL" id="NDXW01000001">
    <property type="protein sequence ID" value="RDH45331.1"/>
    <property type="molecule type" value="Genomic_DNA"/>
</dbReference>
<feature type="transmembrane region" description="Helical" evidence="1">
    <location>
        <begin position="184"/>
        <end position="205"/>
    </location>
</feature>
<accession>A0A4V1INY3</accession>
<keyword evidence="1" id="KW-1133">Transmembrane helix</keyword>
<dbReference type="PANTHER" id="PTHR35337:SF1">
    <property type="entry name" value="SLR1478 PROTEIN"/>
    <property type="match status" value="1"/>
</dbReference>
<comment type="caution">
    <text evidence="2">The sequence shown here is derived from an EMBL/GenBank/DDBJ whole genome shotgun (WGS) entry which is preliminary data.</text>
</comment>
<dbReference type="Proteomes" id="UP000257039">
    <property type="component" value="Unassembled WGS sequence"/>
</dbReference>
<dbReference type="AlphaFoldDB" id="A0A4V1INY3"/>
<proteinExistence type="predicted"/>
<evidence type="ECO:0000313" key="3">
    <source>
        <dbReference type="Proteomes" id="UP000257039"/>
    </source>
</evidence>
<feature type="transmembrane region" description="Helical" evidence="1">
    <location>
        <begin position="107"/>
        <end position="128"/>
    </location>
</feature>
<dbReference type="Pfam" id="PF01944">
    <property type="entry name" value="SpoIIM"/>
    <property type="match status" value="1"/>
</dbReference>
<keyword evidence="1" id="KW-0812">Transmembrane</keyword>
<reference evidence="2 3" key="1">
    <citation type="submission" date="2017-04" db="EMBL/GenBank/DDBJ databases">
        <title>Draft genome sequence of Zooshikella ganghwensis VG4 isolated from Red Sea sediments.</title>
        <authorList>
            <person name="Rehman Z."/>
            <person name="Alam I."/>
            <person name="Kamau A."/>
            <person name="Bajic V."/>
            <person name="Leiknes T."/>
        </authorList>
    </citation>
    <scope>NUCLEOTIDE SEQUENCE [LARGE SCALE GENOMIC DNA]</scope>
    <source>
        <strain evidence="2 3">VG4</strain>
    </source>
</reference>
<dbReference type="InterPro" id="IPR002798">
    <property type="entry name" value="SpoIIM-like"/>
</dbReference>
<evidence type="ECO:0000256" key="1">
    <source>
        <dbReference type="SAM" id="Phobius"/>
    </source>
</evidence>
<evidence type="ECO:0000313" key="2">
    <source>
        <dbReference type="EMBL" id="RDH45331.1"/>
    </source>
</evidence>
<organism evidence="2 3">
    <name type="scientific">Zooshikella ganghwensis</name>
    <dbReference type="NCBI Taxonomy" id="202772"/>
    <lineage>
        <taxon>Bacteria</taxon>
        <taxon>Pseudomonadati</taxon>
        <taxon>Pseudomonadota</taxon>
        <taxon>Gammaproteobacteria</taxon>
        <taxon>Oceanospirillales</taxon>
        <taxon>Zooshikellaceae</taxon>
        <taxon>Zooshikella</taxon>
    </lineage>
</organism>
<keyword evidence="3" id="KW-1185">Reference proteome</keyword>
<sequence length="327" mass="37352">MKQQDFERRYQAQWDRLQTLAKQVTKVFPKPLSTEEAEEFITLYRQTCNHLALARQRQYSRFLTEHLNQLSLLGHQCLYRQRIGFWSKLGRLFLYEFPQLIRQEWRFFWIATLALYLPAILFGLAVWMSPDVLYSFIDRETVVNFESMYEPSRKIIGFERDSADDFAMFGHYIKNNITVGFRTFAGGLLAGIGSLIILFFNGLLFGGLGAHMINIGYVETFYSFVCGHGSFELTAIAISGCAGLKLGWALISPGNLSRKAALMKASQVSIKLIYGVFGMLVIAAFIEAFWSSSTLFPAYTKYWVAVGLWTIVICYFLGVGRRSHGSE</sequence>
<protein>
    <submittedName>
        <fullName evidence="2">Stage II sporulation protein M</fullName>
    </submittedName>
</protein>
<feature type="transmembrane region" description="Helical" evidence="1">
    <location>
        <begin position="302"/>
        <end position="320"/>
    </location>
</feature>
<feature type="transmembrane region" description="Helical" evidence="1">
    <location>
        <begin position="272"/>
        <end position="290"/>
    </location>
</feature>